<organism evidence="5 6">
    <name type="scientific">Thermocatellispora tengchongensis</name>
    <dbReference type="NCBI Taxonomy" id="1073253"/>
    <lineage>
        <taxon>Bacteria</taxon>
        <taxon>Bacillati</taxon>
        <taxon>Actinomycetota</taxon>
        <taxon>Actinomycetes</taxon>
        <taxon>Streptosporangiales</taxon>
        <taxon>Streptosporangiaceae</taxon>
        <taxon>Thermocatellispora</taxon>
    </lineage>
</organism>
<dbReference type="SUPFAM" id="SSF51905">
    <property type="entry name" value="FAD/NAD(P)-binding domain"/>
    <property type="match status" value="1"/>
</dbReference>
<comment type="cofactor">
    <cofactor evidence="1">
        <name>FAD</name>
        <dbReference type="ChEBI" id="CHEBI:57692"/>
    </cofactor>
</comment>
<dbReference type="InterPro" id="IPR036188">
    <property type="entry name" value="FAD/NAD-bd_sf"/>
</dbReference>
<dbReference type="AlphaFoldDB" id="A0A840PHC0"/>
<dbReference type="GO" id="GO:0016709">
    <property type="term" value="F:oxidoreductase activity, acting on paired donors, with incorporation or reduction of molecular oxygen, NAD(P)H as one donor, and incorporation of one atom of oxygen"/>
    <property type="evidence" value="ECO:0007669"/>
    <property type="project" value="UniProtKB-ARBA"/>
</dbReference>
<name>A0A840PHC0_9ACTN</name>
<comment type="caution">
    <text evidence="5">The sequence shown here is derived from an EMBL/GenBank/DDBJ whole genome shotgun (WGS) entry which is preliminary data.</text>
</comment>
<keyword evidence="2" id="KW-0285">Flavoprotein</keyword>
<evidence type="ECO:0000256" key="3">
    <source>
        <dbReference type="ARBA" id="ARBA00022827"/>
    </source>
</evidence>
<keyword evidence="6" id="KW-1185">Reference proteome</keyword>
<feature type="domain" description="FAD-binding" evidence="4">
    <location>
        <begin position="3"/>
        <end position="72"/>
    </location>
</feature>
<accession>A0A840PHC0</accession>
<evidence type="ECO:0000259" key="4">
    <source>
        <dbReference type="Pfam" id="PF01494"/>
    </source>
</evidence>
<sequence length="81" mass="8790">MIDVPVLVVGGGPAGMSLSLLLDRFGIPSLLAERRASTTTHPKARGCHARTMEQFRVWGIEDRVRRAGLPQEPTWPAGARA</sequence>
<reference evidence="5 6" key="1">
    <citation type="submission" date="2020-08" db="EMBL/GenBank/DDBJ databases">
        <title>Genomic Encyclopedia of Type Strains, Phase IV (KMG-IV): sequencing the most valuable type-strain genomes for metagenomic binning, comparative biology and taxonomic classification.</title>
        <authorList>
            <person name="Goeker M."/>
        </authorList>
    </citation>
    <scope>NUCLEOTIDE SEQUENCE [LARGE SCALE GENOMIC DNA]</scope>
    <source>
        <strain evidence="5 6">DSM 45615</strain>
    </source>
</reference>
<dbReference type="GO" id="GO:0071949">
    <property type="term" value="F:FAD binding"/>
    <property type="evidence" value="ECO:0007669"/>
    <property type="project" value="InterPro"/>
</dbReference>
<evidence type="ECO:0000313" key="6">
    <source>
        <dbReference type="Proteomes" id="UP000578449"/>
    </source>
</evidence>
<gene>
    <name evidence="5" type="ORF">HNP84_006973</name>
</gene>
<protein>
    <submittedName>
        <fullName evidence="5">2-polyprenyl-6-methoxyphenol hydroxylase-like FAD-dependent oxidoreductase</fullName>
    </submittedName>
</protein>
<dbReference type="RefSeq" id="WP_221337125.1">
    <property type="nucleotide sequence ID" value="NZ_BAABIX010000012.1"/>
</dbReference>
<proteinExistence type="predicted"/>
<dbReference type="PANTHER" id="PTHR43004">
    <property type="entry name" value="TRK SYSTEM POTASSIUM UPTAKE PROTEIN"/>
    <property type="match status" value="1"/>
</dbReference>
<keyword evidence="3" id="KW-0274">FAD</keyword>
<dbReference type="Gene3D" id="3.50.50.60">
    <property type="entry name" value="FAD/NAD(P)-binding domain"/>
    <property type="match status" value="1"/>
</dbReference>
<evidence type="ECO:0000313" key="5">
    <source>
        <dbReference type="EMBL" id="MBB5137221.1"/>
    </source>
</evidence>
<dbReference type="Proteomes" id="UP000578449">
    <property type="component" value="Unassembled WGS sequence"/>
</dbReference>
<evidence type="ECO:0000256" key="1">
    <source>
        <dbReference type="ARBA" id="ARBA00001974"/>
    </source>
</evidence>
<dbReference type="PANTHER" id="PTHR43004:SF19">
    <property type="entry name" value="BINDING MONOOXYGENASE, PUTATIVE (JCVI)-RELATED"/>
    <property type="match status" value="1"/>
</dbReference>
<dbReference type="InterPro" id="IPR050641">
    <property type="entry name" value="RIFMO-like"/>
</dbReference>
<dbReference type="EMBL" id="JACHGN010000017">
    <property type="protein sequence ID" value="MBB5137221.1"/>
    <property type="molecule type" value="Genomic_DNA"/>
</dbReference>
<dbReference type="InterPro" id="IPR002938">
    <property type="entry name" value="FAD-bd"/>
</dbReference>
<evidence type="ECO:0000256" key="2">
    <source>
        <dbReference type="ARBA" id="ARBA00022630"/>
    </source>
</evidence>
<dbReference type="Pfam" id="PF01494">
    <property type="entry name" value="FAD_binding_3"/>
    <property type="match status" value="1"/>
</dbReference>